<dbReference type="Pfam" id="PF02195">
    <property type="entry name" value="ParB_N"/>
    <property type="match status" value="1"/>
</dbReference>
<organism evidence="5 6">
    <name type="scientific">Eiseniibacteriota bacterium</name>
    <dbReference type="NCBI Taxonomy" id="2212470"/>
    <lineage>
        <taxon>Bacteria</taxon>
        <taxon>Candidatus Eiseniibacteriota</taxon>
    </lineage>
</organism>
<dbReference type="PANTHER" id="PTHR33375:SF1">
    <property type="entry name" value="CHROMOSOME-PARTITIONING PROTEIN PARB-RELATED"/>
    <property type="match status" value="1"/>
</dbReference>
<dbReference type="NCBIfam" id="TIGR00180">
    <property type="entry name" value="parB_part"/>
    <property type="match status" value="1"/>
</dbReference>
<proteinExistence type="inferred from homology"/>
<dbReference type="AlphaFoldDB" id="A0A9D6QKU2"/>
<reference evidence="5" key="1">
    <citation type="submission" date="2020-07" db="EMBL/GenBank/DDBJ databases">
        <title>Huge and variable diversity of episymbiotic CPR bacteria and DPANN archaea in groundwater ecosystems.</title>
        <authorList>
            <person name="He C.Y."/>
            <person name="Keren R."/>
            <person name="Whittaker M."/>
            <person name="Farag I.F."/>
            <person name="Doudna J."/>
            <person name="Cate J.H.D."/>
            <person name="Banfield J.F."/>
        </authorList>
    </citation>
    <scope>NUCLEOTIDE SEQUENCE</scope>
    <source>
        <strain evidence="5">NC_groundwater_928_Pr1_S-0.2um_72_17</strain>
    </source>
</reference>
<dbReference type="GO" id="GO:0005694">
    <property type="term" value="C:chromosome"/>
    <property type="evidence" value="ECO:0007669"/>
    <property type="project" value="TreeGrafter"/>
</dbReference>
<accession>A0A9D6QKU2</accession>
<dbReference type="InterPro" id="IPR041468">
    <property type="entry name" value="HTH_ParB/Spo0J"/>
</dbReference>
<dbReference type="Pfam" id="PF17762">
    <property type="entry name" value="HTH_ParB"/>
    <property type="match status" value="1"/>
</dbReference>
<gene>
    <name evidence="5" type="ORF">HY076_09690</name>
</gene>
<dbReference type="FunFam" id="3.90.1530.30:FF:000001">
    <property type="entry name" value="Chromosome partitioning protein ParB"/>
    <property type="match status" value="1"/>
</dbReference>
<feature type="non-terminal residue" evidence="5">
    <location>
        <position position="171"/>
    </location>
</feature>
<dbReference type="InterPro" id="IPR003115">
    <property type="entry name" value="ParB_N"/>
</dbReference>
<evidence type="ECO:0000256" key="2">
    <source>
        <dbReference type="ARBA" id="ARBA00022829"/>
    </source>
</evidence>
<evidence type="ECO:0000259" key="4">
    <source>
        <dbReference type="SMART" id="SM00470"/>
    </source>
</evidence>
<dbReference type="SMART" id="SM00470">
    <property type="entry name" value="ParB"/>
    <property type="match status" value="1"/>
</dbReference>
<dbReference type="EMBL" id="JACQAY010000326">
    <property type="protein sequence ID" value="MBI3540531.1"/>
    <property type="molecule type" value="Genomic_DNA"/>
</dbReference>
<dbReference type="CDD" id="cd16393">
    <property type="entry name" value="SPO0J_N"/>
    <property type="match status" value="1"/>
</dbReference>
<evidence type="ECO:0000256" key="3">
    <source>
        <dbReference type="ARBA" id="ARBA00023125"/>
    </source>
</evidence>
<comment type="similarity">
    <text evidence="1">Belongs to the ParB family.</text>
</comment>
<evidence type="ECO:0000313" key="5">
    <source>
        <dbReference type="EMBL" id="MBI3540531.1"/>
    </source>
</evidence>
<name>A0A9D6QKU2_UNCEI</name>
<dbReference type="Gene3D" id="3.90.1530.30">
    <property type="match status" value="1"/>
</dbReference>
<dbReference type="GO" id="GO:0007059">
    <property type="term" value="P:chromosome segregation"/>
    <property type="evidence" value="ECO:0007669"/>
    <property type="project" value="UniProtKB-KW"/>
</dbReference>
<dbReference type="Proteomes" id="UP000807850">
    <property type="component" value="Unassembled WGS sequence"/>
</dbReference>
<dbReference type="InterPro" id="IPR036086">
    <property type="entry name" value="ParB/Sulfiredoxin_sf"/>
</dbReference>
<evidence type="ECO:0000313" key="6">
    <source>
        <dbReference type="Proteomes" id="UP000807850"/>
    </source>
</evidence>
<keyword evidence="2" id="KW-0159">Chromosome partition</keyword>
<dbReference type="InterPro" id="IPR004437">
    <property type="entry name" value="ParB/RepB/Spo0J"/>
</dbReference>
<dbReference type="Gene3D" id="1.10.10.2830">
    <property type="match status" value="1"/>
</dbReference>
<dbReference type="SUPFAM" id="SSF110849">
    <property type="entry name" value="ParB/Sulfiredoxin"/>
    <property type="match status" value="1"/>
</dbReference>
<feature type="domain" description="ParB-like N-terminal" evidence="4">
    <location>
        <begin position="32"/>
        <end position="121"/>
    </location>
</feature>
<comment type="caution">
    <text evidence="5">The sequence shown here is derived from an EMBL/GenBank/DDBJ whole genome shotgun (WGS) entry which is preliminary data.</text>
</comment>
<keyword evidence="3" id="KW-0238">DNA-binding</keyword>
<sequence length="171" mass="18533">MHRKALGRGLEALIPGAAPGAGVADAPQSGVRHIEVGEIGPNPFQPRTRFDDDALQELSASIKATGVLQPILVRHQADSFQLVAGERRLRAAQLAGLERIPAIVRDVDDREMMELALIENIQREDLNPIDEARAYKALVGGVGLTHDQLSERVGKQRSSISNSLRLLTLPV</sequence>
<dbReference type="InterPro" id="IPR050336">
    <property type="entry name" value="Chromosome_partition/occlusion"/>
</dbReference>
<evidence type="ECO:0000256" key="1">
    <source>
        <dbReference type="ARBA" id="ARBA00006295"/>
    </source>
</evidence>
<protein>
    <submittedName>
        <fullName evidence="5">ParB/RepB/Spo0J family partition protein</fullName>
    </submittedName>
</protein>
<dbReference type="PANTHER" id="PTHR33375">
    <property type="entry name" value="CHROMOSOME-PARTITIONING PROTEIN PARB-RELATED"/>
    <property type="match status" value="1"/>
</dbReference>
<dbReference type="FunFam" id="1.10.10.2830:FF:000001">
    <property type="entry name" value="Chromosome partitioning protein ParB"/>
    <property type="match status" value="1"/>
</dbReference>
<dbReference type="GO" id="GO:0003677">
    <property type="term" value="F:DNA binding"/>
    <property type="evidence" value="ECO:0007669"/>
    <property type="project" value="UniProtKB-KW"/>
</dbReference>